<dbReference type="PROSITE" id="PS50011">
    <property type="entry name" value="PROTEIN_KINASE_DOM"/>
    <property type="match status" value="1"/>
</dbReference>
<dbReference type="OrthoDB" id="550577at2759"/>
<gene>
    <name evidence="14" type="ORF">C1SCF055_LOCUS36213</name>
</gene>
<dbReference type="CDD" id="cd02869">
    <property type="entry name" value="PseudoU_synth_RluA_like"/>
    <property type="match status" value="1"/>
</dbReference>
<dbReference type="GO" id="GO:0009982">
    <property type="term" value="F:pseudouridine synthase activity"/>
    <property type="evidence" value="ECO:0007669"/>
    <property type="project" value="InterPro"/>
</dbReference>
<dbReference type="PROSITE" id="PS00108">
    <property type="entry name" value="PROTEIN_KINASE_ST"/>
    <property type="match status" value="1"/>
</dbReference>
<dbReference type="Gene3D" id="3.30.2350.10">
    <property type="entry name" value="Pseudouridine synthase"/>
    <property type="match status" value="1"/>
</dbReference>
<evidence type="ECO:0000256" key="3">
    <source>
        <dbReference type="ARBA" id="ARBA00008061"/>
    </source>
</evidence>
<accession>A0A9P1DIT4</accession>
<dbReference type="GO" id="GO:0043169">
    <property type="term" value="F:cation binding"/>
    <property type="evidence" value="ECO:0007669"/>
    <property type="project" value="InterPro"/>
</dbReference>
<comment type="similarity">
    <text evidence="3 11">Belongs to the glycosyl hydrolase 13 family.</text>
</comment>
<feature type="region of interest" description="Disordered" evidence="12">
    <location>
        <begin position="202"/>
        <end position="225"/>
    </location>
</feature>
<dbReference type="EC" id="3.2.1.1" evidence="4"/>
<dbReference type="GO" id="GO:0005975">
    <property type="term" value="P:carbohydrate metabolic process"/>
    <property type="evidence" value="ECO:0007669"/>
    <property type="project" value="InterPro"/>
</dbReference>
<evidence type="ECO:0000313" key="15">
    <source>
        <dbReference type="EMBL" id="CAL1164375.1"/>
    </source>
</evidence>
<evidence type="ECO:0000256" key="12">
    <source>
        <dbReference type="SAM" id="MobiDB-lite"/>
    </source>
</evidence>
<evidence type="ECO:0000259" key="13">
    <source>
        <dbReference type="PROSITE" id="PS50011"/>
    </source>
</evidence>
<dbReference type="EMBL" id="CAMXCT030004995">
    <property type="protein sequence ID" value="CAL4798312.1"/>
    <property type="molecule type" value="Genomic_DNA"/>
</dbReference>
<feature type="compositionally biased region" description="Acidic residues" evidence="12">
    <location>
        <begin position="210"/>
        <end position="220"/>
    </location>
</feature>
<dbReference type="GO" id="GO:0003723">
    <property type="term" value="F:RNA binding"/>
    <property type="evidence" value="ECO:0007669"/>
    <property type="project" value="InterPro"/>
</dbReference>
<evidence type="ECO:0000313" key="14">
    <source>
        <dbReference type="EMBL" id="CAI4011000.1"/>
    </source>
</evidence>
<dbReference type="GO" id="GO:0004674">
    <property type="term" value="F:protein serine/threonine kinase activity"/>
    <property type="evidence" value="ECO:0007669"/>
    <property type="project" value="UniProtKB-KW"/>
</dbReference>
<evidence type="ECO:0000256" key="2">
    <source>
        <dbReference type="ARBA" id="ARBA00001913"/>
    </source>
</evidence>
<dbReference type="GO" id="GO:0001522">
    <property type="term" value="P:pseudouridine synthesis"/>
    <property type="evidence" value="ECO:0007669"/>
    <property type="project" value="InterPro"/>
</dbReference>
<evidence type="ECO:0000256" key="11">
    <source>
        <dbReference type="RuleBase" id="RU003615"/>
    </source>
</evidence>
<dbReference type="InterPro" id="IPR045270">
    <property type="entry name" value="STKc_AGC"/>
</dbReference>
<evidence type="ECO:0000256" key="9">
    <source>
        <dbReference type="ARBA" id="ARBA00022777"/>
    </source>
</evidence>
<evidence type="ECO:0000256" key="1">
    <source>
        <dbReference type="ARBA" id="ARBA00000548"/>
    </source>
</evidence>
<dbReference type="InterPro" id="IPR008271">
    <property type="entry name" value="Ser/Thr_kinase_AS"/>
</dbReference>
<dbReference type="SUPFAM" id="SSF55120">
    <property type="entry name" value="Pseudouridine synthase"/>
    <property type="match status" value="1"/>
</dbReference>
<evidence type="ECO:0000256" key="8">
    <source>
        <dbReference type="ARBA" id="ARBA00022741"/>
    </source>
</evidence>
<dbReference type="Gene3D" id="1.10.510.10">
    <property type="entry name" value="Transferase(Phosphotransferase) domain 1"/>
    <property type="match status" value="1"/>
</dbReference>
<evidence type="ECO:0000313" key="16">
    <source>
        <dbReference type="Proteomes" id="UP001152797"/>
    </source>
</evidence>
<proteinExistence type="inferred from homology"/>
<organism evidence="14">
    <name type="scientific">Cladocopium goreaui</name>
    <dbReference type="NCBI Taxonomy" id="2562237"/>
    <lineage>
        <taxon>Eukaryota</taxon>
        <taxon>Sar</taxon>
        <taxon>Alveolata</taxon>
        <taxon>Dinophyceae</taxon>
        <taxon>Suessiales</taxon>
        <taxon>Symbiodiniaceae</taxon>
        <taxon>Cladocopium</taxon>
    </lineage>
</organism>
<dbReference type="Gene3D" id="3.20.20.80">
    <property type="entry name" value="Glycosidases"/>
    <property type="match status" value="1"/>
</dbReference>
<name>A0A9P1DIT4_9DINO</name>
<protein>
    <recommendedName>
        <fullName evidence="4">alpha-amylase</fullName>
        <ecNumber evidence="4">3.2.1.1</ecNumber>
    </recommendedName>
</protein>
<dbReference type="EMBL" id="CAMXCT020004995">
    <property type="protein sequence ID" value="CAL1164375.1"/>
    <property type="molecule type" value="Genomic_DNA"/>
</dbReference>
<keyword evidence="10" id="KW-0067">ATP-binding</keyword>
<dbReference type="Pfam" id="PF00128">
    <property type="entry name" value="Alpha-amylase"/>
    <property type="match status" value="1"/>
</dbReference>
<dbReference type="CDD" id="cd05123">
    <property type="entry name" value="STKc_AGC"/>
    <property type="match status" value="1"/>
</dbReference>
<keyword evidence="8" id="KW-0547">Nucleotide-binding</keyword>
<dbReference type="InterPro" id="IPR017853">
    <property type="entry name" value="GH"/>
</dbReference>
<dbReference type="SUPFAM" id="SSF56112">
    <property type="entry name" value="Protein kinase-like (PK-like)"/>
    <property type="match status" value="2"/>
</dbReference>
<reference evidence="15" key="2">
    <citation type="submission" date="2024-04" db="EMBL/GenBank/DDBJ databases">
        <authorList>
            <person name="Chen Y."/>
            <person name="Shah S."/>
            <person name="Dougan E. K."/>
            <person name="Thang M."/>
            <person name="Chan C."/>
        </authorList>
    </citation>
    <scope>NUCLEOTIDE SEQUENCE [LARGE SCALE GENOMIC DNA]</scope>
</reference>
<keyword evidence="7" id="KW-0808">Transferase</keyword>
<comment type="cofactor">
    <cofactor evidence="2">
        <name>Ca(2+)</name>
        <dbReference type="ChEBI" id="CHEBI:29108"/>
    </cofactor>
</comment>
<evidence type="ECO:0000256" key="7">
    <source>
        <dbReference type="ARBA" id="ARBA00022679"/>
    </source>
</evidence>
<evidence type="ECO:0000256" key="6">
    <source>
        <dbReference type="ARBA" id="ARBA00022553"/>
    </source>
</evidence>
<dbReference type="InterPro" id="IPR006145">
    <property type="entry name" value="PsdUridine_synth_RsuA/RluA"/>
</dbReference>
<comment type="catalytic activity">
    <reaction evidence="1">
        <text>Endohydrolysis of (1-&gt;4)-alpha-D-glucosidic linkages in polysaccharides containing three or more (1-&gt;4)-alpha-linked D-glucose units.</text>
        <dbReference type="EC" id="3.2.1.1"/>
    </reaction>
</comment>
<keyword evidence="9" id="KW-0418">Kinase</keyword>
<dbReference type="Pfam" id="PF00849">
    <property type="entry name" value="PseudoU_synth_2"/>
    <property type="match status" value="1"/>
</dbReference>
<keyword evidence="6" id="KW-0597">Phosphoprotein</keyword>
<dbReference type="Gene3D" id="3.30.200.20">
    <property type="entry name" value="Phosphorylase Kinase, domain 1"/>
    <property type="match status" value="1"/>
</dbReference>
<comment type="caution">
    <text evidence="14">The sequence shown here is derived from an EMBL/GenBank/DDBJ whole genome shotgun (WGS) entry which is preliminary data.</text>
</comment>
<evidence type="ECO:0000256" key="5">
    <source>
        <dbReference type="ARBA" id="ARBA00022527"/>
    </source>
</evidence>
<dbReference type="PANTHER" id="PTHR24351">
    <property type="entry name" value="RIBOSOMAL PROTEIN S6 KINASE"/>
    <property type="match status" value="1"/>
</dbReference>
<dbReference type="PRINTS" id="PR00110">
    <property type="entry name" value="ALPHAAMYLASE"/>
</dbReference>
<dbReference type="GO" id="GO:0005524">
    <property type="term" value="F:ATP binding"/>
    <property type="evidence" value="ECO:0007669"/>
    <property type="project" value="UniProtKB-KW"/>
</dbReference>
<dbReference type="SUPFAM" id="SSF51445">
    <property type="entry name" value="(Trans)glycosidases"/>
    <property type="match status" value="1"/>
</dbReference>
<evidence type="ECO:0000256" key="10">
    <source>
        <dbReference type="ARBA" id="ARBA00022840"/>
    </source>
</evidence>
<sequence>MPPSLDDFILMKVIGKGSYGKVMLVRHKTEGEDQVYAMKMLRKENVIKRNQVEHTKTERNVLEVSASLLDASIQGPGGELFFTLAGLDGFPRADAGDAFPLRRRVRRSLHRLFRLDLAMFHCFSGLLRWLVRRCCRRSVKAAVASVEVNGRQYRVIRNFNGQFMLRTGLDYDLANDKVDIEQPGRFSCWGFANKDYARTECTEETASPDLSEDGMSEELSQEGGPQPRTIFHALHLTFDDIRRILPELAWKGFDAIQIPPAQVSPNGDLRRDWYLRYQPVNYQHIDLRLGGAESLQRLCEEASGHGMTVIADCVFNHMAVVASCAEWQEAQHNGHKMEELQQRLDRTFGPHLDRHDFQWPWVCLEGEKWDDPHYMFEGWGCGEWSELRFSEKVIAQHLQHLRMLLNCGVTGFRLDAAKHMRPEHVARYVDFIHGEGAFVYAEVLSMDKHLHAQYEKLGRGVPSTDFLLAADLAKAWRAEDAGSISAQLQACEHLGSNSIQFVRNHDTMLNDGSICGIDWSSAEEASLAWAHLIARNEGTILMHQDDIHVPLIHAALSFRSDLSSLAASQAPYALKTELAAWPPPSYQTIAMLLTLAECPVGLAIFNTTNHEQTMDIPWQLNSYSLQEVKAPSSHNDHMQAGCSPSHLDKRLPPRMARFFLLECFSGPLIQPNPEIRYMTLFYFSGWESPHIHFCVEHVWTRCPGWSMRKCDKPAVQGFKLPRAGHHGRWWRVDVPLRMRCSVEFVLNDGGHSWDNHPSALGNYIAEMPGLHILVNKKLAATGGSKGDSTGESLSSLELGLRDSLDNPDPIDIDRWRHPLERFYACEILLAIEYLHRLNIIYRDLKPENILLDADGHVKLTDFGLSKEGIQDNFSARSMCGTPEYLAPEILDKRGHGKAVDWYSLGALMYEMLTGLPPFYTRDREKLFERIRRGELTYPSYITAIAKNLLQQLLTGVQHSGDLFVIHMDQSRLYQTWEILCPATASIDGVSYFRGLVIGRGSQFPAGHDGMLENALRKLLNGDNAVALQKFLAAPRFQLQSLATSHGSKLCRLVWVLSKRQDPKERRERSISTSADQLPANLGLLLKLQPVLRCSTPREVGDVAWAFARHSLLEQNFVLQLMRSYPEAGDPVSLANLLWAAALAQLSPADVQQLLQGHDQTLREAKRVELVRLLWALGSIRLPHPIFQRCSEISSDSKTQDLANVLWAVSRVACPVPKHLLEELEKRRGQGLPVVELVACISALAELRNVTSSLWKSVETLDSSVGTRALGTLLWAHGTAQVLPPASLVKVLNVSQMSPQSLANSLWAFAKLQLPISSTNIAAAQRILTRELGKFKAQEFASCVWAVGSMEKPAVKFFEDLQLPKLAELEDHHLSQVAWGIASSGVRRIEAMNSLASEMMCRDGFSLQAIANITWAFKTLEIPGQQPLSAHLEGLVARRLIEAKGIPAPEDVDSLLGILWANRENQGLTAAVTNSLQCLGRKMDALGSRAELPSRHPEAGEGPQVALQAPGVVVIVKPQDWEVDTVCTDTEDAGPSSPSGPSDRKLSNYIDGLKLGFKAGFIGRLDTPSSGLLLHATSFEGLFMLQAQRELGLLERDYLVLCHAWLPAELFEISAKLRRVGRKAEVSPYGRPACTQVKLLAHLTMDSGPVSLLAVRIVSGRMHQIRCHLAHVGHPVVGDRRYSKEANEGMPHFLHRYRLSFRDTEGNVQEVRQPLPPKLLEHLVRCSPRSPQDGKKLRPWLEDRLLSWAEVGAVGH</sequence>
<dbReference type="SMART" id="SM00220">
    <property type="entry name" value="S_TKc"/>
    <property type="match status" value="1"/>
</dbReference>
<dbReference type="Pfam" id="PF00069">
    <property type="entry name" value="Pkinase"/>
    <property type="match status" value="1"/>
</dbReference>
<reference evidence="14" key="1">
    <citation type="submission" date="2022-10" db="EMBL/GenBank/DDBJ databases">
        <authorList>
            <person name="Chen Y."/>
            <person name="Dougan E. K."/>
            <person name="Chan C."/>
            <person name="Rhodes N."/>
            <person name="Thang M."/>
        </authorList>
    </citation>
    <scope>NUCLEOTIDE SEQUENCE</scope>
</reference>
<dbReference type="InterPro" id="IPR011009">
    <property type="entry name" value="Kinase-like_dom_sf"/>
</dbReference>
<dbReference type="InterPro" id="IPR006046">
    <property type="entry name" value="Alpha_amylase"/>
</dbReference>
<dbReference type="Proteomes" id="UP001152797">
    <property type="component" value="Unassembled WGS sequence"/>
</dbReference>
<dbReference type="FunFam" id="1.10.510.10:FF:000048">
    <property type="entry name" value="Protein kinase C"/>
    <property type="match status" value="1"/>
</dbReference>
<dbReference type="InterPro" id="IPR000719">
    <property type="entry name" value="Prot_kinase_dom"/>
</dbReference>
<dbReference type="GO" id="GO:0004556">
    <property type="term" value="F:alpha-amylase activity"/>
    <property type="evidence" value="ECO:0007669"/>
    <property type="project" value="UniProtKB-EC"/>
</dbReference>
<keyword evidence="5" id="KW-0723">Serine/threonine-protein kinase</keyword>
<dbReference type="InterPro" id="IPR013783">
    <property type="entry name" value="Ig-like_fold"/>
</dbReference>
<dbReference type="InterPro" id="IPR020103">
    <property type="entry name" value="PsdUridine_synth_cat_dom_sf"/>
</dbReference>
<dbReference type="Gene3D" id="2.60.40.10">
    <property type="entry name" value="Immunoglobulins"/>
    <property type="match status" value="1"/>
</dbReference>
<feature type="domain" description="Protein kinase" evidence="13">
    <location>
        <begin position="677"/>
        <end position="992"/>
    </location>
</feature>
<dbReference type="InterPro" id="IPR006047">
    <property type="entry name" value="GH13_cat_dom"/>
</dbReference>
<keyword evidence="16" id="KW-1185">Reference proteome</keyword>
<dbReference type="EMBL" id="CAMXCT010004995">
    <property type="protein sequence ID" value="CAI4011000.1"/>
    <property type="molecule type" value="Genomic_DNA"/>
</dbReference>
<evidence type="ECO:0000256" key="4">
    <source>
        <dbReference type="ARBA" id="ARBA00012595"/>
    </source>
</evidence>
<dbReference type="SMART" id="SM00642">
    <property type="entry name" value="Aamy"/>
    <property type="match status" value="1"/>
</dbReference>